<gene>
    <name evidence="2" type="ORF">A2627_00470</name>
</gene>
<evidence type="ECO:0000259" key="1">
    <source>
        <dbReference type="Pfam" id="PF01551"/>
    </source>
</evidence>
<evidence type="ECO:0000313" key="3">
    <source>
        <dbReference type="Proteomes" id="UP000178851"/>
    </source>
</evidence>
<dbReference type="Proteomes" id="UP000178851">
    <property type="component" value="Unassembled WGS sequence"/>
</dbReference>
<proteinExistence type="predicted"/>
<dbReference type="InterPro" id="IPR011055">
    <property type="entry name" value="Dup_hybrid_motif"/>
</dbReference>
<dbReference type="Gene3D" id="2.70.70.10">
    <property type="entry name" value="Glucose Permease (Domain IIA)"/>
    <property type="match status" value="1"/>
</dbReference>
<name>A0A1F7YL38_9BACT</name>
<evidence type="ECO:0000313" key="2">
    <source>
        <dbReference type="EMBL" id="OGM28002.1"/>
    </source>
</evidence>
<sequence>MPKAGFFYWLPPMIKISLNLPVRYRLDLKLTKKRRGWHEESILPSLVKIRNARSGNKISRYFRHIFQHNKLKRILGSNLALAVFAGSYFTSVLKPPVFENASPDITFISDFKTSLITQKGVQTPLEKIIITQGFRLFHPGIDLSAPKGEPVRPMMAGKVEYTQQSKFDYGNAVIISHGNGLETLYAHLSKIDVGKNEEVSLNTNIGEVGATGHATGNHLHFEIRQNGLPINSTSILQLQ</sequence>
<dbReference type="GO" id="GO:0004222">
    <property type="term" value="F:metalloendopeptidase activity"/>
    <property type="evidence" value="ECO:0007669"/>
    <property type="project" value="TreeGrafter"/>
</dbReference>
<reference evidence="2 3" key="1">
    <citation type="journal article" date="2016" name="Nat. Commun.">
        <title>Thousands of microbial genomes shed light on interconnected biogeochemical processes in an aquifer system.</title>
        <authorList>
            <person name="Anantharaman K."/>
            <person name="Brown C.T."/>
            <person name="Hug L.A."/>
            <person name="Sharon I."/>
            <person name="Castelle C.J."/>
            <person name="Probst A.J."/>
            <person name="Thomas B.C."/>
            <person name="Singh A."/>
            <person name="Wilkins M.J."/>
            <person name="Karaoz U."/>
            <person name="Brodie E.L."/>
            <person name="Williams K.H."/>
            <person name="Hubbard S.S."/>
            <person name="Banfield J.F."/>
        </authorList>
    </citation>
    <scope>NUCLEOTIDE SEQUENCE [LARGE SCALE GENOMIC DNA]</scope>
</reference>
<protein>
    <recommendedName>
        <fullName evidence="1">M23ase beta-sheet core domain-containing protein</fullName>
    </recommendedName>
</protein>
<organism evidence="2 3">
    <name type="scientific">Candidatus Woesebacteria bacterium RIFCSPHIGHO2_01_FULL_39_28</name>
    <dbReference type="NCBI Taxonomy" id="1802496"/>
    <lineage>
        <taxon>Bacteria</taxon>
        <taxon>Candidatus Woeseibacteriota</taxon>
    </lineage>
</organism>
<dbReference type="SUPFAM" id="SSF51261">
    <property type="entry name" value="Duplicated hybrid motif"/>
    <property type="match status" value="1"/>
</dbReference>
<dbReference type="AlphaFoldDB" id="A0A1F7YL38"/>
<dbReference type="PANTHER" id="PTHR21666:SF290">
    <property type="entry name" value="PEPTIDASE M23 DOMAIN PROTEIN"/>
    <property type="match status" value="1"/>
</dbReference>
<dbReference type="EMBL" id="MGGI01000001">
    <property type="protein sequence ID" value="OGM28002.1"/>
    <property type="molecule type" value="Genomic_DNA"/>
</dbReference>
<accession>A0A1F7YL38</accession>
<dbReference type="Pfam" id="PF01551">
    <property type="entry name" value="Peptidase_M23"/>
    <property type="match status" value="1"/>
</dbReference>
<feature type="domain" description="M23ase beta-sheet core" evidence="1">
    <location>
        <begin position="137"/>
        <end position="231"/>
    </location>
</feature>
<dbReference type="PANTHER" id="PTHR21666">
    <property type="entry name" value="PEPTIDASE-RELATED"/>
    <property type="match status" value="1"/>
</dbReference>
<dbReference type="InterPro" id="IPR016047">
    <property type="entry name" value="M23ase_b-sheet_dom"/>
</dbReference>
<dbReference type="CDD" id="cd12797">
    <property type="entry name" value="M23_peptidase"/>
    <property type="match status" value="1"/>
</dbReference>
<comment type="caution">
    <text evidence="2">The sequence shown here is derived from an EMBL/GenBank/DDBJ whole genome shotgun (WGS) entry which is preliminary data.</text>
</comment>
<dbReference type="InterPro" id="IPR050570">
    <property type="entry name" value="Cell_wall_metabolism_enzyme"/>
</dbReference>